<comment type="subcellular location">
    <subcellularLocation>
        <location evidence="1">Nucleus</location>
        <location evidence="1">Nucleolus</location>
    </subcellularLocation>
</comment>
<keyword evidence="9" id="KW-0479">Metal-binding</keyword>
<evidence type="ECO:0000256" key="7">
    <source>
        <dbReference type="ARBA" id="ARBA00023163"/>
    </source>
</evidence>
<dbReference type="PROSITE" id="PS00028">
    <property type="entry name" value="ZINC_FINGER_C2H2_1"/>
    <property type="match status" value="1"/>
</dbReference>
<evidence type="ECO:0000256" key="2">
    <source>
        <dbReference type="ARBA" id="ARBA00006673"/>
    </source>
</evidence>
<feature type="compositionally biased region" description="Acidic residues" evidence="10">
    <location>
        <begin position="100"/>
        <end position="115"/>
    </location>
</feature>
<evidence type="ECO:0000256" key="10">
    <source>
        <dbReference type="SAM" id="MobiDB-lite"/>
    </source>
</evidence>
<dbReference type="EMBL" id="CACTIH010007500">
    <property type="protein sequence ID" value="CAA3014680.1"/>
    <property type="molecule type" value="Genomic_DNA"/>
</dbReference>
<evidence type="ECO:0000256" key="9">
    <source>
        <dbReference type="PROSITE-ProRule" id="PRU00042"/>
    </source>
</evidence>
<dbReference type="Pfam" id="PF13912">
    <property type="entry name" value="zf-C2H2_6"/>
    <property type="match status" value="1"/>
</dbReference>
<organism evidence="12 13">
    <name type="scientific">Olea europaea subsp. europaea</name>
    <dbReference type="NCBI Taxonomy" id="158383"/>
    <lineage>
        <taxon>Eukaryota</taxon>
        <taxon>Viridiplantae</taxon>
        <taxon>Streptophyta</taxon>
        <taxon>Embryophyta</taxon>
        <taxon>Tracheophyta</taxon>
        <taxon>Spermatophyta</taxon>
        <taxon>Magnoliopsida</taxon>
        <taxon>eudicotyledons</taxon>
        <taxon>Gunneridae</taxon>
        <taxon>Pentapetalae</taxon>
        <taxon>asterids</taxon>
        <taxon>lamiids</taxon>
        <taxon>Lamiales</taxon>
        <taxon>Oleaceae</taxon>
        <taxon>Oleeae</taxon>
        <taxon>Olea</taxon>
    </lineage>
</organism>
<reference evidence="12 13" key="1">
    <citation type="submission" date="2019-12" db="EMBL/GenBank/DDBJ databases">
        <authorList>
            <person name="Alioto T."/>
            <person name="Alioto T."/>
            <person name="Gomez Garrido J."/>
        </authorList>
    </citation>
    <scope>NUCLEOTIDE SEQUENCE [LARGE SCALE GENOMIC DNA]</scope>
</reference>
<evidence type="ECO:0000256" key="4">
    <source>
        <dbReference type="ARBA" id="ARBA00022801"/>
    </source>
</evidence>
<keyword evidence="7" id="KW-0804">Transcription</keyword>
<proteinExistence type="inferred from homology"/>
<feature type="compositionally biased region" description="Polar residues" evidence="10">
    <location>
        <begin position="282"/>
        <end position="293"/>
    </location>
</feature>
<dbReference type="Gene3D" id="3.30.160.60">
    <property type="entry name" value="Classic Zinc Finger"/>
    <property type="match status" value="1"/>
</dbReference>
<evidence type="ECO:0000259" key="11">
    <source>
        <dbReference type="PROSITE" id="PS50157"/>
    </source>
</evidence>
<dbReference type="GO" id="GO:0016787">
    <property type="term" value="F:hydrolase activity"/>
    <property type="evidence" value="ECO:0007669"/>
    <property type="project" value="UniProtKB-KW"/>
</dbReference>
<feature type="compositionally biased region" description="Polar residues" evidence="10">
    <location>
        <begin position="254"/>
        <end position="273"/>
    </location>
</feature>
<evidence type="ECO:0000256" key="8">
    <source>
        <dbReference type="ARBA" id="ARBA00023242"/>
    </source>
</evidence>
<dbReference type="InterPro" id="IPR041232">
    <property type="entry name" value="NPL"/>
</dbReference>
<comment type="similarity">
    <text evidence="2">Belongs to the histone deacetylase HD2 family.</text>
</comment>
<dbReference type="GO" id="GO:0008270">
    <property type="term" value="F:zinc ion binding"/>
    <property type="evidence" value="ECO:0007669"/>
    <property type="project" value="UniProtKB-KW"/>
</dbReference>
<evidence type="ECO:0000256" key="6">
    <source>
        <dbReference type="ARBA" id="ARBA00023015"/>
    </source>
</evidence>
<accession>A0A8S0UAV6</accession>
<keyword evidence="8" id="KW-0539">Nucleus</keyword>
<sequence>MEFWGVEVKSGEPLAVMPGEGMVLHLSQACLGEMKKEKGNESVCLFIKVDGKKLVLGTLFSEKLPQQQFDLVFDRDFELSHNWKNGSVYFYGYKASNPFEDESEDGESDESEPEEAIPFTLANNGKSESTVKQEKPAGPQKSNIAKDKGSAAGKQNVKIVEPNKEENPEDDDESSDGDLMSEDDDDDSKDEDDSDDSDEESDENDEETPKKVEPSKKRPAESAAKTPVTDKKAKATPQKTESKKGGGHVATPHPSKQTAKTPANKPKQQTPKSAGSHPCKSCNRTFNSENALESHSKAKHSSGK</sequence>
<keyword evidence="13" id="KW-1185">Reference proteome</keyword>
<protein>
    <submittedName>
        <fullName evidence="12">Histone deacetylase HDT1</fullName>
    </submittedName>
</protein>
<keyword evidence="9" id="KW-0862">Zinc</keyword>
<dbReference type="InterPro" id="IPR013087">
    <property type="entry name" value="Znf_C2H2_type"/>
</dbReference>
<dbReference type="AlphaFoldDB" id="A0A8S0UAV6"/>
<name>A0A8S0UAV6_OLEEU</name>
<keyword evidence="3" id="KW-0678">Repressor</keyword>
<dbReference type="Gene3D" id="2.60.120.340">
    <property type="entry name" value="Nucleoplasmin core domain"/>
    <property type="match status" value="1"/>
</dbReference>
<feature type="region of interest" description="Disordered" evidence="10">
    <location>
        <begin position="100"/>
        <end position="304"/>
    </location>
</feature>
<feature type="compositionally biased region" description="Basic and acidic residues" evidence="10">
    <location>
        <begin position="207"/>
        <end position="220"/>
    </location>
</feature>
<evidence type="ECO:0000256" key="1">
    <source>
        <dbReference type="ARBA" id="ARBA00004604"/>
    </source>
</evidence>
<dbReference type="Gramene" id="OE9A062474T3">
    <property type="protein sequence ID" value="OE9A062474C3"/>
    <property type="gene ID" value="OE9A062474"/>
</dbReference>
<dbReference type="OrthoDB" id="2019803at2759"/>
<dbReference type="GO" id="GO:0005730">
    <property type="term" value="C:nucleolus"/>
    <property type="evidence" value="ECO:0007669"/>
    <property type="project" value="UniProtKB-SubCell"/>
</dbReference>
<evidence type="ECO:0000313" key="13">
    <source>
        <dbReference type="Proteomes" id="UP000594638"/>
    </source>
</evidence>
<keyword evidence="5" id="KW-0156">Chromatin regulator</keyword>
<evidence type="ECO:0000256" key="5">
    <source>
        <dbReference type="ARBA" id="ARBA00022853"/>
    </source>
</evidence>
<dbReference type="Pfam" id="PF17800">
    <property type="entry name" value="NPL"/>
    <property type="match status" value="1"/>
</dbReference>
<keyword evidence="9" id="KW-0863">Zinc-finger</keyword>
<keyword evidence="6" id="KW-0805">Transcription regulation</keyword>
<dbReference type="FunFam" id="2.60.120.340:FF:000004">
    <property type="entry name" value="Histone deacetylase HDT1"/>
    <property type="match status" value="1"/>
</dbReference>
<comment type="caution">
    <text evidence="12">The sequence shown here is derived from an EMBL/GenBank/DDBJ whole genome shotgun (WGS) entry which is preliminary data.</text>
</comment>
<dbReference type="GO" id="GO:0006325">
    <property type="term" value="P:chromatin organization"/>
    <property type="evidence" value="ECO:0007669"/>
    <property type="project" value="UniProtKB-KW"/>
</dbReference>
<feature type="domain" description="C2H2-type" evidence="11">
    <location>
        <begin position="277"/>
        <end position="304"/>
    </location>
</feature>
<evidence type="ECO:0000313" key="12">
    <source>
        <dbReference type="EMBL" id="CAA3014680.1"/>
    </source>
</evidence>
<dbReference type="PROSITE" id="PS50157">
    <property type="entry name" value="ZINC_FINGER_C2H2_2"/>
    <property type="match status" value="1"/>
</dbReference>
<dbReference type="Proteomes" id="UP000594638">
    <property type="component" value="Unassembled WGS sequence"/>
</dbReference>
<feature type="compositionally biased region" description="Acidic residues" evidence="10">
    <location>
        <begin position="167"/>
        <end position="206"/>
    </location>
</feature>
<keyword evidence="4" id="KW-0378">Hydrolase</keyword>
<gene>
    <name evidence="12" type="ORF">OLEA9_A062474</name>
</gene>
<evidence type="ECO:0000256" key="3">
    <source>
        <dbReference type="ARBA" id="ARBA00022491"/>
    </source>
</evidence>